<dbReference type="InterPro" id="IPR050696">
    <property type="entry name" value="FtsA/MreB"/>
</dbReference>
<name>A0A1V5SDP0_9BACT</name>
<dbReference type="Gene3D" id="3.30.420.40">
    <property type="match status" value="1"/>
</dbReference>
<evidence type="ECO:0000313" key="2">
    <source>
        <dbReference type="EMBL" id="OQA52595.1"/>
    </source>
</evidence>
<organism evidence="2">
    <name type="scientific">candidate division WS2 bacterium ADurb.Bin280</name>
    <dbReference type="NCBI Taxonomy" id="1852829"/>
    <lineage>
        <taxon>Bacteria</taxon>
        <taxon>candidate division WS2</taxon>
    </lineage>
</organism>
<proteinExistence type="predicted"/>
<keyword evidence="2" id="KW-0132">Cell division</keyword>
<dbReference type="InterPro" id="IPR043129">
    <property type="entry name" value="ATPase_NBD"/>
</dbReference>
<accession>A0A1V5SDP0</accession>
<dbReference type="EMBL" id="MWBO01000028">
    <property type="protein sequence ID" value="OQA52595.1"/>
    <property type="molecule type" value="Genomic_DNA"/>
</dbReference>
<evidence type="ECO:0000259" key="1">
    <source>
        <dbReference type="SMART" id="SM00842"/>
    </source>
</evidence>
<dbReference type="Proteomes" id="UP000485367">
    <property type="component" value="Unassembled WGS sequence"/>
</dbReference>
<gene>
    <name evidence="2" type="primary">ftsA_2</name>
    <name evidence="2" type="ORF">BWY43_00466</name>
</gene>
<dbReference type="Pfam" id="PF14450">
    <property type="entry name" value="FtsA"/>
    <property type="match status" value="1"/>
</dbReference>
<dbReference type="CDD" id="cd24004">
    <property type="entry name" value="ASKHA_NBD_PilM-like"/>
    <property type="match status" value="1"/>
</dbReference>
<dbReference type="PANTHER" id="PTHR32432">
    <property type="entry name" value="CELL DIVISION PROTEIN FTSA-RELATED"/>
    <property type="match status" value="1"/>
</dbReference>
<keyword evidence="2" id="KW-0131">Cell cycle</keyword>
<sequence>MGIFSSFKSKISFDDYAISLDIGTEFVKTLIFKIEGDKARILGVGKQRQRLADIQGGVVTDIYGVIKNCEAALDQAATQAKILPEQVIIGIAGELVKGITSDVKYIRPDQEAKISMNELEEIVHKVQKQTFERARKILAFETGHKEVNVKLVNAAIVDVKIDGYHITNPLGFQGKEVEVSVFNCFAPNVHLGALQTIAESLDLDLLSIVAEPFAVARCMGSDQGNDFSAIFVDIGGGTTDIAVVSQGGLVGTKMFALGGRAFTKRIASVLGESFLEAERDKLDYSSNEISTEKKEKVEKAIKTDSEVWLSGVQLTLEEFTELDLLPSRILLCGGGSNLPDIKRVLSDDKWYKGLPFSKKPTVSFLKPNNVSSIIDDTGELKNIEDVTPMALANLAIDVSGKEKVVEGILSKVVKTLRS</sequence>
<dbReference type="SMART" id="SM00842">
    <property type="entry name" value="FtsA"/>
    <property type="match status" value="1"/>
</dbReference>
<feature type="domain" description="SHS2" evidence="1">
    <location>
        <begin position="17"/>
        <end position="219"/>
    </location>
</feature>
<protein>
    <submittedName>
        <fullName evidence="2">Cell division protein FtsA</fullName>
    </submittedName>
</protein>
<dbReference type="InterPro" id="IPR003494">
    <property type="entry name" value="SHS2_FtsA"/>
</dbReference>
<reference evidence="2" key="1">
    <citation type="submission" date="2017-02" db="EMBL/GenBank/DDBJ databases">
        <title>Delving into the versatile metabolic prowess of the omnipresent phylum Bacteroidetes.</title>
        <authorList>
            <person name="Nobu M.K."/>
            <person name="Mei R."/>
            <person name="Narihiro T."/>
            <person name="Kuroda K."/>
            <person name="Liu W.-T."/>
        </authorList>
    </citation>
    <scope>NUCLEOTIDE SEQUENCE</scope>
    <source>
        <strain evidence="2">ADurb.Bin280</strain>
    </source>
</reference>
<dbReference type="SUPFAM" id="SSF53067">
    <property type="entry name" value="Actin-like ATPase domain"/>
    <property type="match status" value="2"/>
</dbReference>
<comment type="caution">
    <text evidence="2">The sequence shown here is derived from an EMBL/GenBank/DDBJ whole genome shotgun (WGS) entry which is preliminary data.</text>
</comment>
<dbReference type="GO" id="GO:0051301">
    <property type="term" value="P:cell division"/>
    <property type="evidence" value="ECO:0007669"/>
    <property type="project" value="UniProtKB-KW"/>
</dbReference>
<dbReference type="AlphaFoldDB" id="A0A1V5SDP0"/>